<evidence type="ECO:0000313" key="2">
    <source>
        <dbReference type="Proteomes" id="UP000011205"/>
    </source>
</evidence>
<comment type="caution">
    <text evidence="1">The sequence shown here is derived from an EMBL/GenBank/DDBJ whole genome shotgun (WGS) entry which is preliminary data.</text>
</comment>
<name>L8PKL7_STRVR</name>
<dbReference type="EMBL" id="AMLP01000102">
    <property type="protein sequence ID" value="ELS55922.1"/>
    <property type="molecule type" value="Genomic_DNA"/>
</dbReference>
<dbReference type="Proteomes" id="UP000011205">
    <property type="component" value="Unassembled WGS sequence"/>
</dbReference>
<accession>L8PKL7</accession>
<dbReference type="AlphaFoldDB" id="L8PKL7"/>
<dbReference type="PATRIC" id="fig|1160705.3.peg.3241"/>
<evidence type="ECO:0000313" key="1">
    <source>
        <dbReference type="EMBL" id="ELS55922.1"/>
    </source>
</evidence>
<protein>
    <submittedName>
        <fullName evidence="1">Uncharacterized protein</fullName>
    </submittedName>
</protein>
<reference evidence="1 2" key="1">
    <citation type="journal article" date="2013" name="Genome Announc.">
        <title>Draft Genome Sequence of Streptomyces viridochromogenes Strain Tu57, Producer of Avilamycin.</title>
        <authorList>
            <person name="Gruning B.A."/>
            <person name="Erxleben A."/>
            <person name="Hahnlein A."/>
            <person name="Gunther S."/>
        </authorList>
    </citation>
    <scope>NUCLEOTIDE SEQUENCE [LARGE SCALE GENOMIC DNA]</scope>
    <source>
        <strain evidence="1 2">Tue57</strain>
    </source>
</reference>
<sequence>MTLRLSSLLEAGIAVRFVWQPVDVPAQLMWLVSATVLADRSAVAYLRIRRR</sequence>
<proteinExistence type="predicted"/>
<gene>
    <name evidence="1" type="ORF">STVIR_3267</name>
</gene>
<organism evidence="1 2">
    <name type="scientific">Streptomyces viridochromogenes Tue57</name>
    <dbReference type="NCBI Taxonomy" id="1160705"/>
    <lineage>
        <taxon>Bacteria</taxon>
        <taxon>Bacillati</taxon>
        <taxon>Actinomycetota</taxon>
        <taxon>Actinomycetes</taxon>
        <taxon>Kitasatosporales</taxon>
        <taxon>Streptomycetaceae</taxon>
        <taxon>Streptomyces</taxon>
    </lineage>
</organism>